<dbReference type="Gene3D" id="3.40.640.10">
    <property type="entry name" value="Type I PLP-dependent aspartate aminotransferase-like (Major domain)"/>
    <property type="match status" value="1"/>
</dbReference>
<dbReference type="GO" id="GO:0000271">
    <property type="term" value="P:polysaccharide biosynthetic process"/>
    <property type="evidence" value="ECO:0007669"/>
    <property type="project" value="TreeGrafter"/>
</dbReference>
<dbReference type="InterPro" id="IPR015421">
    <property type="entry name" value="PyrdxlP-dep_Trfase_major"/>
</dbReference>
<dbReference type="Pfam" id="PF01041">
    <property type="entry name" value="DegT_DnrJ_EryC1"/>
    <property type="match status" value="1"/>
</dbReference>
<sequence length="613" mass="72572">MFKHKKTWGDHKIFTYNIESHPFINFFKKLYNENNLNMLHLQSKDYIYYQNKLELGGLNEIDTDLHIKFYNNIKENDTFKKLYCRFIKDIYNEFFPNEKYIIFQSFPSIRFQFHKSVTIPLHKDSDHLSNHPIGEKNFLIPITEMKNTNSIYIESEPDKKDFKSIHLQEGELFYFNGNMCTHYNKSNLEDKLRISLDFRIMLYDDYIEYINNSDLKKTNPRDMQRNRKPTLMLIGKYYQCAHIDSNLNEMMNWYKMKNIMQHRPTFGKEEAEATYKYMLEDSFITEFKKTTELEEMICKYLNCKECIMTTSGTCAIILSLMALDLDINDEVIVPNYTMIATVNAIKMLKLKPIIVDVDSDTFTLNLETIKENITSKTKAIIHVSLNNRYKDMNKLVEFCSENNYYFIEDSAQSLGCRINGKNIGTFGDIGCFSLSSPKIISTGQGGFCVTDNKLLARKMRMIKNFGRKESGKDNFEVFGLNLKFTDLQAIIGIEQMKKMDYRVKRMREIFDLYYNNLKNVVEMRSPINDEWIPWFVDIFTDKREKLVNFLKNHKISTRPVYSEINKTNMYYNKNTFVNSNYVSNNGLFLPSFITIKDEDIIQVCKLIKLFFND</sequence>
<dbReference type="InterPro" id="IPR000653">
    <property type="entry name" value="DegT/StrS_aminotransferase"/>
</dbReference>
<dbReference type="InterPro" id="IPR015424">
    <property type="entry name" value="PyrdxlP-dep_Trfase"/>
</dbReference>
<dbReference type="SUPFAM" id="SSF51197">
    <property type="entry name" value="Clavaminate synthase-like"/>
    <property type="match status" value="1"/>
</dbReference>
<reference evidence="1" key="1">
    <citation type="journal article" date="2020" name="Nature">
        <title>Giant virus diversity and host interactions through global metagenomics.</title>
        <authorList>
            <person name="Schulz F."/>
            <person name="Roux S."/>
            <person name="Paez-Espino D."/>
            <person name="Jungbluth S."/>
            <person name="Walsh D.A."/>
            <person name="Denef V.J."/>
            <person name="McMahon K.D."/>
            <person name="Konstantinidis K.T."/>
            <person name="Eloe-Fadrosh E.A."/>
            <person name="Kyrpides N.C."/>
            <person name="Woyke T."/>
        </authorList>
    </citation>
    <scope>NUCLEOTIDE SEQUENCE</scope>
    <source>
        <strain evidence="1">GVMAG-M-3300025138-11</strain>
    </source>
</reference>
<dbReference type="Gene3D" id="3.90.1150.10">
    <property type="entry name" value="Aspartate Aminotransferase, domain 1"/>
    <property type="match status" value="1"/>
</dbReference>
<protein>
    <submittedName>
        <fullName evidence="1">Uncharacterized protein</fullName>
    </submittedName>
</protein>
<dbReference type="GO" id="GO:0030170">
    <property type="term" value="F:pyridoxal phosphate binding"/>
    <property type="evidence" value="ECO:0007669"/>
    <property type="project" value="TreeGrafter"/>
</dbReference>
<organism evidence="1">
    <name type="scientific">viral metagenome</name>
    <dbReference type="NCBI Taxonomy" id="1070528"/>
    <lineage>
        <taxon>unclassified sequences</taxon>
        <taxon>metagenomes</taxon>
        <taxon>organismal metagenomes</taxon>
    </lineage>
</organism>
<dbReference type="CDD" id="cd00616">
    <property type="entry name" value="AHBA_syn"/>
    <property type="match status" value="1"/>
</dbReference>
<dbReference type="SUPFAM" id="SSF53383">
    <property type="entry name" value="PLP-dependent transferases"/>
    <property type="match status" value="1"/>
</dbReference>
<accession>A0A6C0IW65</accession>
<dbReference type="InterPro" id="IPR015422">
    <property type="entry name" value="PyrdxlP-dep_Trfase_small"/>
</dbReference>
<dbReference type="PANTHER" id="PTHR30244">
    <property type="entry name" value="TRANSAMINASE"/>
    <property type="match status" value="1"/>
</dbReference>
<evidence type="ECO:0000313" key="1">
    <source>
        <dbReference type="EMBL" id="QHT97541.1"/>
    </source>
</evidence>
<dbReference type="AlphaFoldDB" id="A0A6C0IW65"/>
<name>A0A6C0IW65_9ZZZZ</name>
<proteinExistence type="predicted"/>
<dbReference type="PANTHER" id="PTHR30244:SF34">
    <property type="entry name" value="DTDP-4-AMINO-4,6-DIDEOXYGALACTOSE TRANSAMINASE"/>
    <property type="match status" value="1"/>
</dbReference>
<dbReference type="GO" id="GO:0008483">
    <property type="term" value="F:transaminase activity"/>
    <property type="evidence" value="ECO:0007669"/>
    <property type="project" value="TreeGrafter"/>
</dbReference>
<dbReference type="EMBL" id="MN740279">
    <property type="protein sequence ID" value="QHT97541.1"/>
    <property type="molecule type" value="Genomic_DNA"/>
</dbReference>